<evidence type="ECO:0000256" key="1">
    <source>
        <dbReference type="ARBA" id="ARBA00004141"/>
    </source>
</evidence>
<name>A0A9P6VUG8_RHOMI</name>
<feature type="domain" description="Cas1p 10 TM acyl transferase" evidence="10">
    <location>
        <begin position="314"/>
        <end position="737"/>
    </location>
</feature>
<dbReference type="PANTHER" id="PTHR13533">
    <property type="entry name" value="N-ACETYLNEURAMINATE 9-O-ACETYLTRANSFERASE"/>
    <property type="match status" value="1"/>
</dbReference>
<keyword evidence="4 9" id="KW-0812">Transmembrane</keyword>
<feature type="compositionally biased region" description="Low complexity" evidence="8">
    <location>
        <begin position="952"/>
        <end position="967"/>
    </location>
</feature>
<evidence type="ECO:0000256" key="3">
    <source>
        <dbReference type="ARBA" id="ARBA00022679"/>
    </source>
</evidence>
<protein>
    <recommendedName>
        <fullName evidence="14">Cas1p 10 TM acyl transferase domain-containing protein</fullName>
    </recommendedName>
</protein>
<keyword evidence="6 9" id="KW-0472">Membrane</keyword>
<dbReference type="AlphaFoldDB" id="A0A9P6VUG8"/>
<feature type="transmembrane region" description="Helical" evidence="9">
    <location>
        <begin position="595"/>
        <end position="612"/>
    </location>
</feature>
<feature type="transmembrane region" description="Helical" evidence="9">
    <location>
        <begin position="624"/>
        <end position="642"/>
    </location>
</feature>
<evidence type="ECO:0000256" key="5">
    <source>
        <dbReference type="ARBA" id="ARBA00022989"/>
    </source>
</evidence>
<evidence type="ECO:0000256" key="2">
    <source>
        <dbReference type="ARBA" id="ARBA00010666"/>
    </source>
</evidence>
<feature type="transmembrane region" description="Helical" evidence="9">
    <location>
        <begin position="684"/>
        <end position="704"/>
    </location>
</feature>
<dbReference type="PANTHER" id="PTHR13533:SF1">
    <property type="entry name" value="N-ACETYLNEURAMINATE 9-O-ACETYLTRANSFERASE"/>
    <property type="match status" value="1"/>
</dbReference>
<evidence type="ECO:0000256" key="4">
    <source>
        <dbReference type="ARBA" id="ARBA00022692"/>
    </source>
</evidence>
<comment type="subcellular location">
    <subcellularLocation>
        <location evidence="1">Membrane</location>
        <topology evidence="1">Multi-pass membrane protein</topology>
    </subcellularLocation>
</comment>
<feature type="transmembrane region" description="Helical" evidence="9">
    <location>
        <begin position="513"/>
        <end position="535"/>
    </location>
</feature>
<accession>A0A9P6VUG8</accession>
<comment type="similarity">
    <text evidence="2">Belongs to the PC-esterase family. CASD1 subfamily.</text>
</comment>
<sequence>MAAATDASTAKGEDGNASSKRLQFPTRSFHGAVIALVLSLAVFRFFIQDADDRHHCKALLNEGRWLDSKHTSWQPDGCMLHPYKPKEVGTCLEGRSVVFIGDSTVRQVFYATVKHVDKNVDTKAEKHADRVLTAGGINFAFYWDPFLNGTYSDQLLAGTLGASIEQGKPTLAVLGSGIWYLRHKSSGGIDAWSNRMDDLFAASHPSRDSIADELILLPVVDAIESRLSPERAATIKLEDINKMNERLDEKLDEARFEPGTSTGGLAVPRSFNKVIDGLDEETVDGLHFSDTVSKVQASILLNLRCNDVLPKHFPYDKTCCFQYPAPNWVQIALLVFLIGFAPLGLYLYSRANVNPNVFRFFPDQKYLVPLAVFGFSTSLLFVADRTNLFLKENKQYDAITFGVLCLITLVAGVVTMKPPEKDLGFLNRDQTDEWKGWMQIAILIYHYLGASKISGIYNPIRVLVAAYLFMSGYGHLSFFLKKADFGFARVANILVRLNLLTVVLAYLMDTDYLSYYFSPLVTIWFGIIWVTLWIGHKYNDKPAFLLFKLVAAAGLTAVYFEMTGPLEATFDFINSVFGTNWNATEWRFRQTLDMWIVWIGMLTAYAFIKIKEYRITDDLRWPQWQRWTIIGSAVAMAAYFIFELTRESKFVYNRYHPYVSMVPVLAWCVLRNAAPFLRSTSSKFFIFFGQCSLETFIIQFHLFIAGDTRGIIMMIPGGPLLRPLNFIVTSIVVAIATGILTAMICYVPKPTPGSARLPTAAREAIPADPASASAASAHPASGEYVALSAVADGEKDPDSLADGLARSRGDGWAVKVGRFLATDLRIRFAAIFAGLWALNLLSGKDGRRRDVNDLCAAYRRWRKQALGLLQNYPENKRLLRWSQVLGSKVLAQLQTLRELLAKQAGDTKTLLDLLNVDSTVNTELWEDITRAVALAVGWALKIPEVQPSVRRAAPSPASVGSSAGPAPNHAQQPGQKEAPSTPPQYHIGHSLLGRFSRQGKGRSAEEARARQARRTISSSGPKLASPAQTVPAKDHLQENARQNKRRHRWGLLKANAVQYQLQSLRAELTKKQHDPAALAILLNPESADNRTLWRSISAANSGTDGGMTTDDVGWAFAPPVVHAYSYEGQANAGEVLPAFNRELAPEASANTILGTASTHPGGTDDARCLSHPLLRQFSHRQRAIYRLA</sequence>
<feature type="transmembrane region" description="Helical" evidence="9">
    <location>
        <begin position="724"/>
        <end position="747"/>
    </location>
</feature>
<feature type="transmembrane region" description="Helical" evidence="9">
    <location>
        <begin position="328"/>
        <end position="346"/>
    </location>
</feature>
<dbReference type="GO" id="GO:0016740">
    <property type="term" value="F:transferase activity"/>
    <property type="evidence" value="ECO:0007669"/>
    <property type="project" value="UniProtKB-KW"/>
</dbReference>
<keyword evidence="3" id="KW-0808">Transferase</keyword>
<feature type="domain" description="NXPE C-terminal" evidence="11">
    <location>
        <begin position="73"/>
        <end position="128"/>
    </location>
</feature>
<feature type="transmembrane region" description="Helical" evidence="9">
    <location>
        <begin position="654"/>
        <end position="672"/>
    </location>
</feature>
<dbReference type="GO" id="GO:0016020">
    <property type="term" value="C:membrane"/>
    <property type="evidence" value="ECO:0007669"/>
    <property type="project" value="UniProtKB-SubCell"/>
</dbReference>
<dbReference type="InterPro" id="IPR057106">
    <property type="entry name" value="NXPE4_C"/>
</dbReference>
<evidence type="ECO:0000313" key="12">
    <source>
        <dbReference type="EMBL" id="KAG0654156.1"/>
    </source>
</evidence>
<dbReference type="Proteomes" id="UP000777482">
    <property type="component" value="Unassembled WGS sequence"/>
</dbReference>
<evidence type="ECO:0000313" key="13">
    <source>
        <dbReference type="Proteomes" id="UP000777482"/>
    </source>
</evidence>
<dbReference type="GO" id="GO:0005794">
    <property type="term" value="C:Golgi apparatus"/>
    <property type="evidence" value="ECO:0007669"/>
    <property type="project" value="UniProtKB-ARBA"/>
</dbReference>
<dbReference type="Pfam" id="PF07779">
    <property type="entry name" value="Cas1_AcylT"/>
    <property type="match status" value="1"/>
</dbReference>
<gene>
    <name evidence="12" type="ORF">C6P46_001867</name>
</gene>
<evidence type="ECO:0000259" key="10">
    <source>
        <dbReference type="Pfam" id="PF07779"/>
    </source>
</evidence>
<keyword evidence="13" id="KW-1185">Reference proteome</keyword>
<evidence type="ECO:0000256" key="7">
    <source>
        <dbReference type="ARBA" id="ARBA00023180"/>
    </source>
</evidence>
<feature type="transmembrane region" description="Helical" evidence="9">
    <location>
        <begin position="542"/>
        <end position="560"/>
    </location>
</feature>
<dbReference type="Pfam" id="PF24536">
    <property type="entry name" value="NXPE4_C"/>
    <property type="match status" value="1"/>
</dbReference>
<feature type="transmembrane region" description="Helical" evidence="9">
    <location>
        <begin position="460"/>
        <end position="480"/>
    </location>
</feature>
<keyword evidence="7" id="KW-0325">Glycoprotein</keyword>
<dbReference type="EMBL" id="PUHQ01000159">
    <property type="protein sequence ID" value="KAG0654156.1"/>
    <property type="molecule type" value="Genomic_DNA"/>
</dbReference>
<proteinExistence type="inferred from homology"/>
<evidence type="ECO:0000256" key="6">
    <source>
        <dbReference type="ARBA" id="ARBA00023136"/>
    </source>
</evidence>
<dbReference type="GO" id="GO:0005975">
    <property type="term" value="P:carbohydrate metabolic process"/>
    <property type="evidence" value="ECO:0007669"/>
    <property type="project" value="UniProtKB-ARBA"/>
</dbReference>
<feature type="transmembrane region" description="Helical" evidence="9">
    <location>
        <begin position="824"/>
        <end position="842"/>
    </location>
</feature>
<dbReference type="InterPro" id="IPR012419">
    <property type="entry name" value="Cas1_AcylTrans_dom"/>
</dbReference>
<keyword evidence="5 9" id="KW-1133">Transmembrane helix</keyword>
<feature type="transmembrane region" description="Helical" evidence="9">
    <location>
        <begin position="395"/>
        <end position="415"/>
    </location>
</feature>
<dbReference type="OrthoDB" id="1932925at2759"/>
<feature type="transmembrane region" description="Helical" evidence="9">
    <location>
        <begin position="366"/>
        <end position="383"/>
    </location>
</feature>
<evidence type="ECO:0000256" key="9">
    <source>
        <dbReference type="SAM" id="Phobius"/>
    </source>
</evidence>
<feature type="transmembrane region" description="Helical" evidence="9">
    <location>
        <begin position="29"/>
        <end position="47"/>
    </location>
</feature>
<comment type="caution">
    <text evidence="12">The sequence shown here is derived from an EMBL/GenBank/DDBJ whole genome shotgun (WGS) entry which is preliminary data.</text>
</comment>
<evidence type="ECO:0008006" key="14">
    <source>
        <dbReference type="Google" id="ProtNLM"/>
    </source>
</evidence>
<organism evidence="12 13">
    <name type="scientific">Rhodotorula mucilaginosa</name>
    <name type="common">Yeast</name>
    <name type="synonym">Rhodotorula rubra</name>
    <dbReference type="NCBI Taxonomy" id="5537"/>
    <lineage>
        <taxon>Eukaryota</taxon>
        <taxon>Fungi</taxon>
        <taxon>Dikarya</taxon>
        <taxon>Basidiomycota</taxon>
        <taxon>Pucciniomycotina</taxon>
        <taxon>Microbotryomycetes</taxon>
        <taxon>Sporidiobolales</taxon>
        <taxon>Sporidiobolaceae</taxon>
        <taxon>Rhodotorula</taxon>
    </lineage>
</organism>
<evidence type="ECO:0000256" key="8">
    <source>
        <dbReference type="SAM" id="MobiDB-lite"/>
    </source>
</evidence>
<evidence type="ECO:0000259" key="11">
    <source>
        <dbReference type="Pfam" id="PF24536"/>
    </source>
</evidence>
<feature type="region of interest" description="Disordered" evidence="8">
    <location>
        <begin position="949"/>
        <end position="1047"/>
    </location>
</feature>
<feature type="transmembrane region" description="Helical" evidence="9">
    <location>
        <begin position="487"/>
        <end position="507"/>
    </location>
</feature>
<reference evidence="12 13" key="1">
    <citation type="submission" date="2020-11" db="EMBL/GenBank/DDBJ databases">
        <title>Kefir isolates.</title>
        <authorList>
            <person name="Marcisauskas S."/>
            <person name="Kim Y."/>
            <person name="Blasche S."/>
        </authorList>
    </citation>
    <scope>NUCLEOTIDE SEQUENCE [LARGE SCALE GENOMIC DNA]</scope>
    <source>
        <strain evidence="12 13">KR</strain>
    </source>
</reference>